<feature type="transmembrane region" description="Helical" evidence="1">
    <location>
        <begin position="104"/>
        <end position="121"/>
    </location>
</feature>
<dbReference type="EMBL" id="CT573071">
    <property type="protein sequence ID" value="CAJ75003.1"/>
    <property type="molecule type" value="Genomic_DNA"/>
</dbReference>
<evidence type="ECO:0000256" key="1">
    <source>
        <dbReference type="SAM" id="Phobius"/>
    </source>
</evidence>
<name>Q1Q4R1_KUEST</name>
<keyword evidence="1" id="KW-1133">Transmembrane helix</keyword>
<sequence>MMGQMIGRIVSLSEECAEVCIVDTQSACSNCSSCPKKTGTKDIIKVAGLNKVKAGQLVILRDNRNWINKNKIISLIGGFIFGVILSEVFSKIIVFRTYRSEYDFIGGGIMVVIMIILIKITKPNYCLRMELYGEKKREHN</sequence>
<accession>Q1Q4R1</accession>
<reference evidence="2" key="2">
    <citation type="submission" date="2006-01" db="EMBL/GenBank/DDBJ databases">
        <authorList>
            <person name="Genoscope"/>
        </authorList>
    </citation>
    <scope>NUCLEOTIDE SEQUENCE</scope>
</reference>
<gene>
    <name evidence="2" type="ORF">kuste4241</name>
</gene>
<organism evidence="2">
    <name type="scientific">Kuenenia stuttgartiensis</name>
    <dbReference type="NCBI Taxonomy" id="174633"/>
    <lineage>
        <taxon>Bacteria</taxon>
        <taxon>Pseudomonadati</taxon>
        <taxon>Planctomycetota</taxon>
        <taxon>Candidatus Brocadiia</taxon>
        <taxon>Candidatus Brocadiales</taxon>
        <taxon>Candidatus Brocadiaceae</taxon>
        <taxon>Candidatus Kuenenia</taxon>
    </lineage>
</organism>
<protein>
    <submittedName>
        <fullName evidence="2">Uncharacterized protein</fullName>
    </submittedName>
</protein>
<reference evidence="2" key="1">
    <citation type="journal article" date="2006" name="Nature">
        <title>Deciphering the evolution and metabolism of an anammox bacterium from a community genome.</title>
        <authorList>
            <person name="Strous M."/>
            <person name="Pelletier E."/>
            <person name="Mangenot S."/>
            <person name="Rattei T."/>
            <person name="Lehner A."/>
            <person name="Taylor M.W."/>
            <person name="Horn M."/>
            <person name="Daims H."/>
            <person name="Bartol-Mavel D."/>
            <person name="Wincker P."/>
            <person name="Barbe V."/>
            <person name="Fonknechten N."/>
            <person name="Vallenet D."/>
            <person name="Segurens B."/>
            <person name="Schenowitz-Truong C."/>
            <person name="Medigue C."/>
            <person name="Collingro A."/>
            <person name="Snel B."/>
            <person name="Dutilh B.E."/>
            <person name="OpDenCamp H.J.M."/>
            <person name="vanDerDrift C."/>
            <person name="Cirpus I."/>
            <person name="vanDePas-Schoonen K.T."/>
            <person name="Harhangi H.R."/>
            <person name="vanNiftrik L."/>
            <person name="Schmid M."/>
            <person name="Keltjens J."/>
            <person name="vanDeVossenberg J."/>
            <person name="Kartal B."/>
            <person name="Meier H."/>
            <person name="Frishman D."/>
            <person name="Huynen M.A."/>
            <person name="Mewes H."/>
            <person name="Weissenbach J."/>
            <person name="Jetten M.S.M."/>
            <person name="Wagner M."/>
            <person name="LePaslier D."/>
        </authorList>
    </citation>
    <scope>NUCLEOTIDE SEQUENCE</scope>
</reference>
<dbReference type="AlphaFoldDB" id="Q1Q4R1"/>
<proteinExistence type="predicted"/>
<keyword evidence="1" id="KW-0812">Transmembrane</keyword>
<feature type="transmembrane region" description="Helical" evidence="1">
    <location>
        <begin position="72"/>
        <end position="98"/>
    </location>
</feature>
<keyword evidence="1" id="KW-0472">Membrane</keyword>
<evidence type="ECO:0000313" key="2">
    <source>
        <dbReference type="EMBL" id="CAJ75003.1"/>
    </source>
</evidence>